<keyword evidence="9" id="KW-1185">Reference proteome</keyword>
<dbReference type="OrthoDB" id="3183879at2"/>
<dbReference type="GO" id="GO:0006310">
    <property type="term" value="P:DNA recombination"/>
    <property type="evidence" value="ECO:0007669"/>
    <property type="project" value="UniProtKB-KW"/>
</dbReference>
<reference evidence="8 9" key="1">
    <citation type="submission" date="2019-02" db="EMBL/GenBank/DDBJ databases">
        <title>Sequencing the genomes of 1000 actinobacteria strains.</title>
        <authorList>
            <person name="Klenk H.-P."/>
        </authorList>
    </citation>
    <scope>NUCLEOTIDE SEQUENCE [LARGE SCALE GENOMIC DNA]</scope>
    <source>
        <strain evidence="8 9">DSM 45162</strain>
    </source>
</reference>
<keyword evidence="4" id="KW-0233">DNA recombination</keyword>
<evidence type="ECO:0000313" key="8">
    <source>
        <dbReference type="EMBL" id="RZU52664.1"/>
    </source>
</evidence>
<dbReference type="PROSITE" id="PS51898">
    <property type="entry name" value="TYR_RECOMBINASE"/>
    <property type="match status" value="1"/>
</dbReference>
<organism evidence="8 9">
    <name type="scientific">Krasilnikovia cinnamomea</name>
    <dbReference type="NCBI Taxonomy" id="349313"/>
    <lineage>
        <taxon>Bacteria</taxon>
        <taxon>Bacillati</taxon>
        <taxon>Actinomycetota</taxon>
        <taxon>Actinomycetes</taxon>
        <taxon>Micromonosporales</taxon>
        <taxon>Micromonosporaceae</taxon>
        <taxon>Krasilnikovia</taxon>
    </lineage>
</organism>
<dbReference type="Pfam" id="PF13495">
    <property type="entry name" value="Phage_int_SAM_4"/>
    <property type="match status" value="1"/>
</dbReference>
<dbReference type="InterPro" id="IPR044068">
    <property type="entry name" value="CB"/>
</dbReference>
<dbReference type="InterPro" id="IPR050090">
    <property type="entry name" value="Tyrosine_recombinase_XerCD"/>
</dbReference>
<evidence type="ECO:0000256" key="5">
    <source>
        <dbReference type="PROSITE-ProRule" id="PRU01248"/>
    </source>
</evidence>
<dbReference type="Gene3D" id="1.10.150.130">
    <property type="match status" value="1"/>
</dbReference>
<evidence type="ECO:0000256" key="2">
    <source>
        <dbReference type="ARBA" id="ARBA00022908"/>
    </source>
</evidence>
<dbReference type="InterPro" id="IPR002104">
    <property type="entry name" value="Integrase_catalytic"/>
</dbReference>
<dbReference type="InterPro" id="IPR011010">
    <property type="entry name" value="DNA_brk_join_enz"/>
</dbReference>
<keyword evidence="2" id="KW-0229">DNA integration</keyword>
<dbReference type="PANTHER" id="PTHR30349">
    <property type="entry name" value="PHAGE INTEGRASE-RELATED"/>
    <property type="match status" value="1"/>
</dbReference>
<comment type="caution">
    <text evidence="8">The sequence shown here is derived from an EMBL/GenBank/DDBJ whole genome shotgun (WGS) entry which is preliminary data.</text>
</comment>
<dbReference type="PROSITE" id="PS51900">
    <property type="entry name" value="CB"/>
    <property type="match status" value="1"/>
</dbReference>
<evidence type="ECO:0000259" key="6">
    <source>
        <dbReference type="PROSITE" id="PS51898"/>
    </source>
</evidence>
<feature type="domain" description="Tyr recombinase" evidence="6">
    <location>
        <begin position="127"/>
        <end position="309"/>
    </location>
</feature>
<dbReference type="Pfam" id="PF00589">
    <property type="entry name" value="Phage_integrase"/>
    <property type="match status" value="1"/>
</dbReference>
<dbReference type="AlphaFoldDB" id="A0A4Q7ZPL0"/>
<evidence type="ECO:0000256" key="3">
    <source>
        <dbReference type="ARBA" id="ARBA00023125"/>
    </source>
</evidence>
<dbReference type="GO" id="GO:0015074">
    <property type="term" value="P:DNA integration"/>
    <property type="evidence" value="ECO:0007669"/>
    <property type="project" value="UniProtKB-KW"/>
</dbReference>
<dbReference type="PANTHER" id="PTHR30349:SF41">
    <property type="entry name" value="INTEGRASE_RECOMBINASE PROTEIN MJ0367-RELATED"/>
    <property type="match status" value="1"/>
</dbReference>
<dbReference type="Proteomes" id="UP000292564">
    <property type="component" value="Unassembled WGS sequence"/>
</dbReference>
<dbReference type="RefSeq" id="WP_130511253.1">
    <property type="nucleotide sequence ID" value="NZ_SHKY01000001.1"/>
</dbReference>
<keyword evidence="3 5" id="KW-0238">DNA-binding</keyword>
<proteinExistence type="inferred from homology"/>
<evidence type="ECO:0000256" key="4">
    <source>
        <dbReference type="ARBA" id="ARBA00023172"/>
    </source>
</evidence>
<comment type="similarity">
    <text evidence="1">Belongs to the 'phage' integrase family.</text>
</comment>
<dbReference type="EMBL" id="SHKY01000001">
    <property type="protein sequence ID" value="RZU52664.1"/>
    <property type="molecule type" value="Genomic_DNA"/>
</dbReference>
<feature type="domain" description="Core-binding (CB)" evidence="7">
    <location>
        <begin position="22"/>
        <end position="107"/>
    </location>
</feature>
<dbReference type="InterPro" id="IPR013762">
    <property type="entry name" value="Integrase-like_cat_sf"/>
</dbReference>
<dbReference type="InterPro" id="IPR004107">
    <property type="entry name" value="Integrase_SAM-like_N"/>
</dbReference>
<name>A0A4Q7ZPL0_9ACTN</name>
<evidence type="ECO:0000259" key="7">
    <source>
        <dbReference type="PROSITE" id="PS51900"/>
    </source>
</evidence>
<accession>A0A4Q7ZPL0</accession>
<dbReference type="SUPFAM" id="SSF56349">
    <property type="entry name" value="DNA breaking-rejoining enzymes"/>
    <property type="match status" value="1"/>
</dbReference>
<evidence type="ECO:0000256" key="1">
    <source>
        <dbReference type="ARBA" id="ARBA00008857"/>
    </source>
</evidence>
<gene>
    <name evidence="8" type="ORF">EV385_4542</name>
</gene>
<protein>
    <submittedName>
        <fullName evidence="8">Site-specific recombinase XerD</fullName>
    </submittedName>
</protein>
<dbReference type="GO" id="GO:0003677">
    <property type="term" value="F:DNA binding"/>
    <property type="evidence" value="ECO:0007669"/>
    <property type="project" value="UniProtKB-UniRule"/>
</dbReference>
<dbReference type="Gene3D" id="1.10.443.10">
    <property type="entry name" value="Intergrase catalytic core"/>
    <property type="match status" value="1"/>
</dbReference>
<sequence>MSAAPIDPDIPVITLDSGTSLDDLRELLPDWQRHLRAQNRAHTTINSYRTVADNFIRYLVDHGMPVTASKINREHVEAFLADLAERVSAATVAKHYRSLQQLWKWLLDDGEITRSPMERMKPPTVPEQPVPVLRDDDLRTLLDACKGSSFENRRDLAIIRFMIDTGVRVSELTSMTVDGVDFTHDCAHVLGKGRRGRAVPFGQKTGDSLSRYRRARTRHPMATKTEAFWLGKKGALTVSGIAQILDRRTADAGLPHIHPHQFRHTFAHLFLSEGGQEKDLMSLAGWRSAQMVGRYAASTAAERAIAAHRRLSPGDRL</sequence>
<evidence type="ECO:0000313" key="9">
    <source>
        <dbReference type="Proteomes" id="UP000292564"/>
    </source>
</evidence>
<dbReference type="InterPro" id="IPR010998">
    <property type="entry name" value="Integrase_recombinase_N"/>
</dbReference>